<dbReference type="EMBL" id="QPMK01000001">
    <property type="protein sequence ID" value="RDD68289.1"/>
    <property type="molecule type" value="Genomic_DNA"/>
</dbReference>
<gene>
    <name evidence="2" type="ORF">DU478_02120</name>
</gene>
<keyword evidence="3" id="KW-1185">Reference proteome</keyword>
<proteinExistence type="predicted"/>
<feature type="signal peptide" evidence="1">
    <location>
        <begin position="1"/>
        <end position="17"/>
    </location>
</feature>
<feature type="chain" id="PRO_5016859730" description="Lipoprotein" evidence="1">
    <location>
        <begin position="18"/>
        <end position="92"/>
    </location>
</feature>
<evidence type="ECO:0000313" key="2">
    <source>
        <dbReference type="EMBL" id="RDD68289.1"/>
    </source>
</evidence>
<dbReference type="Proteomes" id="UP000253977">
    <property type="component" value="Unassembled WGS sequence"/>
</dbReference>
<reference evidence="2 3" key="1">
    <citation type="submission" date="2018-07" db="EMBL/GenBank/DDBJ databases">
        <title>Thalassococcus profundi sp. nov., a marine bacterium isolated from deep seawater of Okinawa Trough.</title>
        <authorList>
            <person name="Yu M."/>
        </authorList>
    </citation>
    <scope>NUCLEOTIDE SEQUENCE [LARGE SCALE GENOMIC DNA]</scope>
    <source>
        <strain evidence="2 3">WRAS1</strain>
    </source>
</reference>
<dbReference type="RefSeq" id="WP_114509269.1">
    <property type="nucleotide sequence ID" value="NZ_QPMK01000001.1"/>
</dbReference>
<sequence>MTRFALLPAVLTIAACAPLVPLPPEGSDIPWPDAVQLFQACQVESVYQAHDRTVSLTLTDGRMVHTITPRLDDAVREGVMPPRCDDVAVIME</sequence>
<name>A0A369TSP0_9RHOB</name>
<organism evidence="2 3">
    <name type="scientific">Thalassococcus profundi</name>
    <dbReference type="NCBI Taxonomy" id="2282382"/>
    <lineage>
        <taxon>Bacteria</taxon>
        <taxon>Pseudomonadati</taxon>
        <taxon>Pseudomonadota</taxon>
        <taxon>Alphaproteobacteria</taxon>
        <taxon>Rhodobacterales</taxon>
        <taxon>Roseobacteraceae</taxon>
        <taxon>Thalassococcus</taxon>
    </lineage>
</organism>
<evidence type="ECO:0000313" key="3">
    <source>
        <dbReference type="Proteomes" id="UP000253977"/>
    </source>
</evidence>
<accession>A0A369TSP0</accession>
<protein>
    <recommendedName>
        <fullName evidence="4">Lipoprotein</fullName>
    </recommendedName>
</protein>
<dbReference type="OrthoDB" id="9860497at2"/>
<evidence type="ECO:0008006" key="4">
    <source>
        <dbReference type="Google" id="ProtNLM"/>
    </source>
</evidence>
<keyword evidence="1" id="KW-0732">Signal</keyword>
<comment type="caution">
    <text evidence="2">The sequence shown here is derived from an EMBL/GenBank/DDBJ whole genome shotgun (WGS) entry which is preliminary data.</text>
</comment>
<dbReference type="AlphaFoldDB" id="A0A369TSP0"/>
<dbReference type="PROSITE" id="PS51257">
    <property type="entry name" value="PROKAR_LIPOPROTEIN"/>
    <property type="match status" value="1"/>
</dbReference>
<evidence type="ECO:0000256" key="1">
    <source>
        <dbReference type="SAM" id="SignalP"/>
    </source>
</evidence>